<gene>
    <name evidence="2" type="ORF">NWP23_00095</name>
</gene>
<evidence type="ECO:0000256" key="1">
    <source>
        <dbReference type="SAM" id="MobiDB-lite"/>
    </source>
</evidence>
<dbReference type="RefSeq" id="WP_280656685.1">
    <property type="nucleotide sequence ID" value="NZ_JANQDL010000001.1"/>
</dbReference>
<name>A0AA43GUX2_9CYAN</name>
<evidence type="ECO:0000313" key="2">
    <source>
        <dbReference type="EMBL" id="MDH6062228.1"/>
    </source>
</evidence>
<reference evidence="2 3" key="1">
    <citation type="journal article" date="2023" name="J. Phycol.">
        <title>Chrysosporum ovalisporum is synonymous with the true-branching cyanobacterium Umezakia natans (Nostocales/Aphanizomenonaceae).</title>
        <authorList>
            <person name="McGregor G.B."/>
            <person name="Sendall B.C."/>
            <person name="Niiyama Y."/>
            <person name="Tuji A."/>
            <person name="Willis A."/>
        </authorList>
    </citation>
    <scope>NUCLEOTIDE SEQUENCE [LARGE SCALE GENOMIC DNA]</scope>
    <source>
        <strain evidence="2 3">FSS-62</strain>
    </source>
</reference>
<dbReference type="AlphaFoldDB" id="A0AA43GUX2"/>
<proteinExistence type="predicted"/>
<protein>
    <recommendedName>
        <fullName evidence="4">Phasin family protein</fullName>
    </recommendedName>
</protein>
<dbReference type="EMBL" id="JANQDL010000001">
    <property type="protein sequence ID" value="MDH6062228.1"/>
    <property type="molecule type" value="Genomic_DNA"/>
</dbReference>
<sequence>MPGFGDIVQKAFYLGVGLASYAGEKAGEKLSELRLQAQKLADEMVARGEISTEEARRLVEEMMKQAQTTPQPGESKKKPPSYEPRRIEILEEDEVGNYSRSKGASTDDVAELRQKVLEMQEELRNLQQDV</sequence>
<accession>A0AA43GUX2</accession>
<feature type="region of interest" description="Disordered" evidence="1">
    <location>
        <begin position="60"/>
        <end position="85"/>
    </location>
</feature>
<dbReference type="Proteomes" id="UP001159370">
    <property type="component" value="Unassembled WGS sequence"/>
</dbReference>
<evidence type="ECO:0000313" key="3">
    <source>
        <dbReference type="Proteomes" id="UP001159370"/>
    </source>
</evidence>
<organism evidence="2 3">
    <name type="scientific">Umezakia ovalisporum FSS-62</name>
    <dbReference type="NCBI Taxonomy" id="2971776"/>
    <lineage>
        <taxon>Bacteria</taxon>
        <taxon>Bacillati</taxon>
        <taxon>Cyanobacteriota</taxon>
        <taxon>Cyanophyceae</taxon>
        <taxon>Nostocales</taxon>
        <taxon>Nodulariaceae</taxon>
        <taxon>Umezakia</taxon>
    </lineage>
</organism>
<evidence type="ECO:0008006" key="4">
    <source>
        <dbReference type="Google" id="ProtNLM"/>
    </source>
</evidence>
<comment type="caution">
    <text evidence="2">The sequence shown here is derived from an EMBL/GenBank/DDBJ whole genome shotgun (WGS) entry which is preliminary data.</text>
</comment>